<protein>
    <submittedName>
        <fullName evidence="1">SRPBCC domain-containing protein</fullName>
    </submittedName>
</protein>
<dbReference type="SUPFAM" id="SSF55961">
    <property type="entry name" value="Bet v1-like"/>
    <property type="match status" value="1"/>
</dbReference>
<sequence length="168" mass="19305">MKIYTEIEIRASDKQVWKLLTDFASFPHWNLFIRQISGSLSEGSQLTVHFQPPGRDIVTFRPTVLTVEPNRKLRWLGHFLIPGLFDGEHSFIIEPLASDAYDGLRPRVLFIQQESFHGLLVPLLARRLNIDVRQGFEAMNQTLKTKAERIEVETGDWRLGIGDSEDFG</sequence>
<dbReference type="InterPro" id="IPR023393">
    <property type="entry name" value="START-like_dom_sf"/>
</dbReference>
<gene>
    <name evidence="1" type="ORF">IQ276_16015</name>
</gene>
<proteinExistence type="predicted"/>
<dbReference type="PANTHER" id="PTHR36166">
    <property type="entry name" value="CHROMOSOME 9, WHOLE GENOME SHOTGUN SEQUENCE"/>
    <property type="match status" value="1"/>
</dbReference>
<dbReference type="EMBL" id="JADEXS010000203">
    <property type="protein sequence ID" value="MBE9023877.1"/>
    <property type="molecule type" value="Genomic_DNA"/>
</dbReference>
<organism evidence="1 2">
    <name type="scientific">Desmonostoc muscorum LEGE 12446</name>
    <dbReference type="NCBI Taxonomy" id="1828758"/>
    <lineage>
        <taxon>Bacteria</taxon>
        <taxon>Bacillati</taxon>
        <taxon>Cyanobacteriota</taxon>
        <taxon>Cyanophyceae</taxon>
        <taxon>Nostocales</taxon>
        <taxon>Nostocaceae</taxon>
        <taxon>Desmonostoc</taxon>
    </lineage>
</organism>
<accession>A0A8J6ZNE9</accession>
<reference evidence="1" key="1">
    <citation type="submission" date="2020-10" db="EMBL/GenBank/DDBJ databases">
        <authorList>
            <person name="Castelo-Branco R."/>
            <person name="Eusebio N."/>
            <person name="Adriana R."/>
            <person name="Vieira A."/>
            <person name="Brugerolle De Fraissinette N."/>
            <person name="Rezende De Castro R."/>
            <person name="Schneider M.P."/>
            <person name="Vasconcelos V."/>
            <person name="Leao P.N."/>
        </authorList>
    </citation>
    <scope>NUCLEOTIDE SEQUENCE</scope>
    <source>
        <strain evidence="1">LEGE 12446</strain>
    </source>
</reference>
<dbReference type="Gene3D" id="3.30.530.20">
    <property type="match status" value="1"/>
</dbReference>
<name>A0A8J6ZNE9_DESMC</name>
<evidence type="ECO:0000313" key="1">
    <source>
        <dbReference type="EMBL" id="MBE9023877.1"/>
    </source>
</evidence>
<dbReference type="RefSeq" id="WP_193917825.1">
    <property type="nucleotide sequence ID" value="NZ_JADEXS020000001.1"/>
</dbReference>
<dbReference type="AlphaFoldDB" id="A0A8J6ZNE9"/>
<keyword evidence="2" id="KW-1185">Reference proteome</keyword>
<dbReference type="Proteomes" id="UP000622533">
    <property type="component" value="Unassembled WGS sequence"/>
</dbReference>
<comment type="caution">
    <text evidence="1">The sequence shown here is derived from an EMBL/GenBank/DDBJ whole genome shotgun (WGS) entry which is preliminary data.</text>
</comment>
<dbReference type="InterPro" id="IPR019587">
    <property type="entry name" value="Polyketide_cyclase/dehydratase"/>
</dbReference>
<dbReference type="CDD" id="cd07822">
    <property type="entry name" value="SRPBCC_4"/>
    <property type="match status" value="1"/>
</dbReference>
<evidence type="ECO:0000313" key="2">
    <source>
        <dbReference type="Proteomes" id="UP000622533"/>
    </source>
</evidence>
<dbReference type="PANTHER" id="PTHR36166:SF1">
    <property type="entry name" value="SRPBCC DOMAIN-CONTAINING PROTEIN"/>
    <property type="match status" value="1"/>
</dbReference>
<dbReference type="Pfam" id="PF10604">
    <property type="entry name" value="Polyketide_cyc2"/>
    <property type="match status" value="1"/>
</dbReference>